<name>A0ACC1HRL5_9FUNG</name>
<comment type="caution">
    <text evidence="1">The sequence shown here is derived from an EMBL/GenBank/DDBJ whole genome shotgun (WGS) entry which is preliminary data.</text>
</comment>
<evidence type="ECO:0000313" key="1">
    <source>
        <dbReference type="EMBL" id="KAJ1678660.1"/>
    </source>
</evidence>
<accession>A0ACC1HRL5</accession>
<keyword evidence="2" id="KW-1185">Reference proteome</keyword>
<reference evidence="1" key="1">
    <citation type="submission" date="2022-06" db="EMBL/GenBank/DDBJ databases">
        <title>Phylogenomic reconstructions and comparative analyses of Kickxellomycotina fungi.</title>
        <authorList>
            <person name="Reynolds N.K."/>
            <person name="Stajich J.E."/>
            <person name="Barry K."/>
            <person name="Grigoriev I.V."/>
            <person name="Crous P."/>
            <person name="Smith M.E."/>
        </authorList>
    </citation>
    <scope>NUCLEOTIDE SEQUENCE</scope>
    <source>
        <strain evidence="1">RSA 2271</strain>
    </source>
</reference>
<gene>
    <name evidence="1" type="ORF">EV182_003597</name>
</gene>
<sequence>MNNPKDVMRVGMTPVPDGQPICYLGGFLGNSISHTEIVDRFIEDLLLHTAGTASTTTVLTGRATLLATYTILKITFMAQMIPFAPRQLDHLDCTLRKLLWDCSRLWLPAQTASLPMADRGLCFPSARSIVTVAQAKFAHQFLSLMALSHSDNQGD</sequence>
<feature type="non-terminal residue" evidence="1">
    <location>
        <position position="155"/>
    </location>
</feature>
<proteinExistence type="predicted"/>
<organism evidence="1 2">
    <name type="scientific">Spiromyces aspiralis</name>
    <dbReference type="NCBI Taxonomy" id="68401"/>
    <lineage>
        <taxon>Eukaryota</taxon>
        <taxon>Fungi</taxon>
        <taxon>Fungi incertae sedis</taxon>
        <taxon>Zoopagomycota</taxon>
        <taxon>Kickxellomycotina</taxon>
        <taxon>Kickxellomycetes</taxon>
        <taxon>Kickxellales</taxon>
        <taxon>Kickxellaceae</taxon>
        <taxon>Spiromyces</taxon>
    </lineage>
</organism>
<dbReference type="Proteomes" id="UP001145114">
    <property type="component" value="Unassembled WGS sequence"/>
</dbReference>
<evidence type="ECO:0000313" key="2">
    <source>
        <dbReference type="Proteomes" id="UP001145114"/>
    </source>
</evidence>
<dbReference type="EMBL" id="JAMZIH010000958">
    <property type="protein sequence ID" value="KAJ1678660.1"/>
    <property type="molecule type" value="Genomic_DNA"/>
</dbReference>
<protein>
    <submittedName>
        <fullName evidence="1">Uncharacterized protein</fullName>
    </submittedName>
</protein>